<dbReference type="Proteomes" id="UP000192534">
    <property type="component" value="Unassembled WGS sequence"/>
</dbReference>
<feature type="transmembrane region" description="Helical" evidence="1">
    <location>
        <begin position="175"/>
        <end position="191"/>
    </location>
</feature>
<feature type="transmembrane region" description="Helical" evidence="1">
    <location>
        <begin position="228"/>
        <end position="247"/>
    </location>
</feature>
<dbReference type="EMBL" id="MVIH01000015">
    <property type="protein sequence ID" value="ORB49233.1"/>
    <property type="molecule type" value="Genomic_DNA"/>
</dbReference>
<organism evidence="2 3">
    <name type="scientific">Mycolicibacterium rhodesiae</name>
    <name type="common">Mycobacterium rhodesiae</name>
    <dbReference type="NCBI Taxonomy" id="36814"/>
    <lineage>
        <taxon>Bacteria</taxon>
        <taxon>Bacillati</taxon>
        <taxon>Actinomycetota</taxon>
        <taxon>Actinomycetes</taxon>
        <taxon>Mycobacteriales</taxon>
        <taxon>Mycobacteriaceae</taxon>
        <taxon>Mycolicibacterium</taxon>
    </lineage>
</organism>
<sequence>MRGVLAAAASQTERTILLGTVLLASAVSAVVGYVLTQYFAVDVLSSLMAAVPEDCYIRGAVNIGRHCFTDHVTASLVGMQPNPFDYQYSLPQLDRPATGNYPAAAYIPHLLFALPGRWLGVPVIALVGYLIALAIAVMSAAMWAARTARGLDWAVIIVALGAAAIPAWAAVDTGNSAGFLVPIGLVFLVALRRQRWALVAMMVILATLIKPQFVVLGVVLLAARQWKWSGIAFGGAALFSIGAFALWPRDFPTTIAQSIDSLIGYGDHGGDGGSQNASFSTLFQLIASSVKFFQTGAVPDGYFAGTRSLIAYGTLVVIVAAVLLIGRRIPPVMAGVVLLPTAALFPPFTNIYYLVFVLPIAAIVVRDPDGPPGSGIFDQFAAGGDRRRAPGICVSLAVAFSIALLPLAFISPVQIPIYAQFGARGITGYTPIVGTTLVFTGFWWLVTCIVILASYARRAGQPTTGVRAFDVDTSTVNSQRSG</sequence>
<proteinExistence type="predicted"/>
<evidence type="ECO:0000313" key="3">
    <source>
        <dbReference type="Proteomes" id="UP000192534"/>
    </source>
</evidence>
<feature type="transmembrane region" description="Helical" evidence="1">
    <location>
        <begin position="309"/>
        <end position="330"/>
    </location>
</feature>
<name>A0A1X0INN2_MYCRH</name>
<feature type="transmembrane region" description="Helical" evidence="1">
    <location>
        <begin position="16"/>
        <end position="40"/>
    </location>
</feature>
<keyword evidence="3" id="KW-1185">Reference proteome</keyword>
<evidence type="ECO:0000313" key="2">
    <source>
        <dbReference type="EMBL" id="ORB49233.1"/>
    </source>
</evidence>
<dbReference type="RefSeq" id="WP_083121743.1">
    <property type="nucleotide sequence ID" value="NZ_JACKUO010000035.1"/>
</dbReference>
<evidence type="ECO:0000256" key="1">
    <source>
        <dbReference type="SAM" id="Phobius"/>
    </source>
</evidence>
<feature type="transmembrane region" description="Helical" evidence="1">
    <location>
        <begin position="118"/>
        <end position="144"/>
    </location>
</feature>
<evidence type="ECO:0008006" key="4">
    <source>
        <dbReference type="Google" id="ProtNLM"/>
    </source>
</evidence>
<feature type="transmembrane region" description="Helical" evidence="1">
    <location>
        <begin position="151"/>
        <end position="169"/>
    </location>
</feature>
<feature type="transmembrane region" description="Helical" evidence="1">
    <location>
        <begin position="429"/>
        <end position="453"/>
    </location>
</feature>
<reference evidence="2 3" key="1">
    <citation type="submission" date="2016-12" db="EMBL/GenBank/DDBJ databases">
        <title>The new phylogeny of genus Mycobacterium.</title>
        <authorList>
            <person name="Tortoli E."/>
            <person name="Trovato A."/>
            <person name="Cirillo D.M."/>
        </authorList>
    </citation>
    <scope>NUCLEOTIDE SEQUENCE [LARGE SCALE GENOMIC DNA]</scope>
    <source>
        <strain evidence="2 3">DSM 44223</strain>
    </source>
</reference>
<keyword evidence="1" id="KW-1133">Transmembrane helix</keyword>
<keyword evidence="1" id="KW-0812">Transmembrane</keyword>
<keyword evidence="1" id="KW-0472">Membrane</keyword>
<gene>
    <name evidence="2" type="ORF">BST42_23565</name>
</gene>
<dbReference type="AlphaFoldDB" id="A0A1X0INN2"/>
<feature type="transmembrane region" description="Helical" evidence="1">
    <location>
        <begin position="198"/>
        <end position="222"/>
    </location>
</feature>
<comment type="caution">
    <text evidence="2">The sequence shown here is derived from an EMBL/GenBank/DDBJ whole genome shotgun (WGS) entry which is preliminary data.</text>
</comment>
<feature type="transmembrane region" description="Helical" evidence="1">
    <location>
        <begin position="389"/>
        <end position="409"/>
    </location>
</feature>
<accession>A0A1X0INN2</accession>
<protein>
    <recommendedName>
        <fullName evidence="4">DUF2029 domain-containing protein</fullName>
    </recommendedName>
</protein>